<evidence type="ECO:0000256" key="6">
    <source>
        <dbReference type="ARBA" id="ARBA00023170"/>
    </source>
</evidence>
<dbReference type="EMBL" id="JANEYF010001344">
    <property type="protein sequence ID" value="KAJ8964576.1"/>
    <property type="molecule type" value="Genomic_DNA"/>
</dbReference>
<feature type="transmembrane region" description="Helical" evidence="8">
    <location>
        <begin position="76"/>
        <end position="94"/>
    </location>
</feature>
<evidence type="ECO:0000313" key="10">
    <source>
        <dbReference type="Proteomes" id="UP001162156"/>
    </source>
</evidence>
<evidence type="ECO:0000256" key="7">
    <source>
        <dbReference type="ARBA" id="ARBA00023224"/>
    </source>
</evidence>
<comment type="similarity">
    <text evidence="8">Belongs to the insect chemoreceptor superfamily. Gustatory receptor (GR) family.</text>
</comment>
<dbReference type="GO" id="GO:0030425">
    <property type="term" value="C:dendrite"/>
    <property type="evidence" value="ECO:0007669"/>
    <property type="project" value="TreeGrafter"/>
</dbReference>
<comment type="caution">
    <text evidence="9">The sequence shown here is derived from an EMBL/GenBank/DDBJ whole genome shotgun (WGS) entry which is preliminary data.</text>
</comment>
<comment type="subcellular location">
    <subcellularLocation>
        <location evidence="1 8">Cell membrane</location>
        <topology evidence="1 8">Multi-pass membrane protein</topology>
    </subcellularLocation>
</comment>
<dbReference type="Pfam" id="PF08395">
    <property type="entry name" value="7tm_7"/>
    <property type="match status" value="1"/>
</dbReference>
<dbReference type="GO" id="GO:0008049">
    <property type="term" value="P:male courtship behavior"/>
    <property type="evidence" value="ECO:0007669"/>
    <property type="project" value="TreeGrafter"/>
</dbReference>
<organism evidence="9 10">
    <name type="scientific">Rhamnusium bicolor</name>
    <dbReference type="NCBI Taxonomy" id="1586634"/>
    <lineage>
        <taxon>Eukaryota</taxon>
        <taxon>Metazoa</taxon>
        <taxon>Ecdysozoa</taxon>
        <taxon>Arthropoda</taxon>
        <taxon>Hexapoda</taxon>
        <taxon>Insecta</taxon>
        <taxon>Pterygota</taxon>
        <taxon>Neoptera</taxon>
        <taxon>Endopterygota</taxon>
        <taxon>Coleoptera</taxon>
        <taxon>Polyphaga</taxon>
        <taxon>Cucujiformia</taxon>
        <taxon>Chrysomeloidea</taxon>
        <taxon>Cerambycidae</taxon>
        <taxon>Lepturinae</taxon>
        <taxon>Rhagiini</taxon>
        <taxon>Rhamnusium</taxon>
    </lineage>
</organism>
<feature type="transmembrane region" description="Helical" evidence="8">
    <location>
        <begin position="280"/>
        <end position="299"/>
    </location>
</feature>
<dbReference type="GO" id="GO:0043025">
    <property type="term" value="C:neuronal cell body"/>
    <property type="evidence" value="ECO:0007669"/>
    <property type="project" value="TreeGrafter"/>
</dbReference>
<evidence type="ECO:0000256" key="4">
    <source>
        <dbReference type="ARBA" id="ARBA00022989"/>
    </source>
</evidence>
<feature type="transmembrane region" description="Helical" evidence="8">
    <location>
        <begin position="165"/>
        <end position="188"/>
    </location>
</feature>
<keyword evidence="4 8" id="KW-1133">Transmembrane helix</keyword>
<keyword evidence="10" id="KW-1185">Reference proteome</keyword>
<evidence type="ECO:0000256" key="1">
    <source>
        <dbReference type="ARBA" id="ARBA00004651"/>
    </source>
</evidence>
<dbReference type="PANTHER" id="PTHR21143:SF104">
    <property type="entry name" value="GUSTATORY RECEPTOR 8A-RELATED"/>
    <property type="match status" value="1"/>
</dbReference>
<reference evidence="9" key="1">
    <citation type="journal article" date="2023" name="Insect Mol. Biol.">
        <title>Genome sequencing provides insights into the evolution of gene families encoding plant cell wall-degrading enzymes in longhorned beetles.</title>
        <authorList>
            <person name="Shin N.R."/>
            <person name="Okamura Y."/>
            <person name="Kirsch R."/>
            <person name="Pauchet Y."/>
        </authorList>
    </citation>
    <scope>NUCLEOTIDE SEQUENCE</scope>
    <source>
        <strain evidence="9">RBIC_L_NR</strain>
    </source>
</reference>
<dbReference type="GO" id="GO:0007165">
    <property type="term" value="P:signal transduction"/>
    <property type="evidence" value="ECO:0007669"/>
    <property type="project" value="UniProtKB-KW"/>
</dbReference>
<gene>
    <name evidence="9" type="ORF">NQ314_004880</name>
</gene>
<evidence type="ECO:0000256" key="8">
    <source>
        <dbReference type="RuleBase" id="RU363108"/>
    </source>
</evidence>
<dbReference type="AlphaFoldDB" id="A0AAV8ZI73"/>
<feature type="transmembrane region" description="Helical" evidence="8">
    <location>
        <begin position="125"/>
        <end position="145"/>
    </location>
</feature>
<dbReference type="GO" id="GO:0007635">
    <property type="term" value="P:chemosensory behavior"/>
    <property type="evidence" value="ECO:0007669"/>
    <property type="project" value="TreeGrafter"/>
</dbReference>
<dbReference type="InterPro" id="IPR013604">
    <property type="entry name" value="7TM_chemorcpt"/>
</dbReference>
<keyword evidence="6 8" id="KW-0675">Receptor</keyword>
<sequence>MYLTYVYAVHNVCNILCIAPLHDFKGKKISRTLTFLHGICSIFLLAFRIYLLVYKILTLPVELRDENSTTNILECMTNFAYWLLPFSTVFDLLFRTKNEWKCFLDRARKIDKCLRETNLSNEKQAMIVVILCVVLNSVLFARTGWDVYNNFYISNRKMYVKILTIIYNMEEFVWLYSFLLTNNVILFLGNQGKQLNYLLNRIISETVENKFKSSNTDYFTVKQIKLCKSLYMEMEKISRSVNVIFGWPGLCIMLSFLNILEVLNSVIFGARREQMFYELFELALTLVYSTVLIISYEYATNEGQKLIHLCYDLEEKFPLKSPIRNEVLEFVELTKYFAPKFSAVGLFIPSRKTILNMFSLATTYLIVIIQLNSY</sequence>
<dbReference type="GO" id="GO:0005886">
    <property type="term" value="C:plasma membrane"/>
    <property type="evidence" value="ECO:0007669"/>
    <property type="project" value="UniProtKB-SubCell"/>
</dbReference>
<comment type="function">
    <text evidence="8">Gustatory receptor which mediates acceptance or avoidance behavior, depending on its substrates.</text>
</comment>
<keyword evidence="3 8" id="KW-0812">Transmembrane</keyword>
<evidence type="ECO:0000256" key="5">
    <source>
        <dbReference type="ARBA" id="ARBA00023136"/>
    </source>
</evidence>
<dbReference type="Proteomes" id="UP001162156">
    <property type="component" value="Unassembled WGS sequence"/>
</dbReference>
<evidence type="ECO:0000256" key="2">
    <source>
        <dbReference type="ARBA" id="ARBA00022475"/>
    </source>
</evidence>
<feature type="transmembrane region" description="Helical" evidence="8">
    <location>
        <begin position="241"/>
        <end position="260"/>
    </location>
</feature>
<name>A0AAV8ZI73_9CUCU</name>
<feature type="transmembrane region" description="Helical" evidence="8">
    <location>
        <begin position="35"/>
        <end position="56"/>
    </location>
</feature>
<accession>A0AAV8ZI73</accession>
<proteinExistence type="inferred from homology"/>
<keyword evidence="5 8" id="KW-0472">Membrane</keyword>
<keyword evidence="2 8" id="KW-1003">Cell membrane</keyword>
<dbReference type="GO" id="GO:0050909">
    <property type="term" value="P:sensory perception of taste"/>
    <property type="evidence" value="ECO:0007669"/>
    <property type="project" value="InterPro"/>
</dbReference>
<feature type="transmembrane region" description="Helical" evidence="8">
    <location>
        <begin position="354"/>
        <end position="371"/>
    </location>
</feature>
<dbReference type="GO" id="GO:0030424">
    <property type="term" value="C:axon"/>
    <property type="evidence" value="ECO:0007669"/>
    <property type="project" value="TreeGrafter"/>
</dbReference>
<evidence type="ECO:0000313" key="9">
    <source>
        <dbReference type="EMBL" id="KAJ8964576.1"/>
    </source>
</evidence>
<evidence type="ECO:0000256" key="3">
    <source>
        <dbReference type="ARBA" id="ARBA00022692"/>
    </source>
</evidence>
<protein>
    <recommendedName>
        <fullName evidence="8">Gustatory receptor</fullName>
    </recommendedName>
</protein>
<dbReference type="PANTHER" id="PTHR21143">
    <property type="entry name" value="INVERTEBRATE GUSTATORY RECEPTOR"/>
    <property type="match status" value="1"/>
</dbReference>
<keyword evidence="7 8" id="KW-0807">Transducer</keyword>